<evidence type="ECO:0000313" key="2">
    <source>
        <dbReference type="Proteomes" id="UP000053477"/>
    </source>
</evidence>
<dbReference type="AlphaFoldDB" id="A0A0H2R377"/>
<keyword evidence="2" id="KW-1185">Reference proteome</keyword>
<gene>
    <name evidence="1" type="ORF">SCHPADRAFT_694960</name>
</gene>
<reference evidence="1 2" key="1">
    <citation type="submission" date="2015-04" db="EMBL/GenBank/DDBJ databases">
        <title>Complete genome sequence of Schizopora paradoxa KUC8140, a cosmopolitan wood degrader in East Asia.</title>
        <authorList>
            <consortium name="DOE Joint Genome Institute"/>
            <person name="Min B."/>
            <person name="Park H."/>
            <person name="Jang Y."/>
            <person name="Kim J.-J."/>
            <person name="Kim K.H."/>
            <person name="Pangilinan J."/>
            <person name="Lipzen A."/>
            <person name="Riley R."/>
            <person name="Grigoriev I.V."/>
            <person name="Spatafora J.W."/>
            <person name="Choi I.-G."/>
        </authorList>
    </citation>
    <scope>NUCLEOTIDE SEQUENCE [LARGE SCALE GENOMIC DNA]</scope>
    <source>
        <strain evidence="1 2">KUC8140</strain>
    </source>
</reference>
<organism evidence="1 2">
    <name type="scientific">Schizopora paradoxa</name>
    <dbReference type="NCBI Taxonomy" id="27342"/>
    <lineage>
        <taxon>Eukaryota</taxon>
        <taxon>Fungi</taxon>
        <taxon>Dikarya</taxon>
        <taxon>Basidiomycota</taxon>
        <taxon>Agaricomycotina</taxon>
        <taxon>Agaricomycetes</taxon>
        <taxon>Hymenochaetales</taxon>
        <taxon>Schizoporaceae</taxon>
        <taxon>Schizopora</taxon>
    </lineage>
</organism>
<name>A0A0H2R377_9AGAM</name>
<protein>
    <submittedName>
        <fullName evidence="1">Uncharacterized protein</fullName>
    </submittedName>
</protein>
<dbReference type="Proteomes" id="UP000053477">
    <property type="component" value="Unassembled WGS sequence"/>
</dbReference>
<dbReference type="InParanoid" id="A0A0H2R377"/>
<dbReference type="EMBL" id="KQ086221">
    <property type="protein sequence ID" value="KLO06274.1"/>
    <property type="molecule type" value="Genomic_DNA"/>
</dbReference>
<proteinExistence type="predicted"/>
<evidence type="ECO:0000313" key="1">
    <source>
        <dbReference type="EMBL" id="KLO06274.1"/>
    </source>
</evidence>
<sequence length="248" mass="28342">MISETKGRLLPQIPVIVTRFNRMVVDDYLSAVAGFHTTSQNNWAARFKSDEDTELEGPKIYHVNYARQALSFVNTQRGIISYEMLEAVGWWTPLLPAPRSVLLLAATALQQLGFEPDVSMSHMMSFQANFLCLLCGNKERMSWISLLDHFQTQQILYKRANITNGMLDLDLPLYDCHSELDHSPVAKIFGMDEDDWRDTRNAGSIVDFVPPKSCNLCKRLHVETSFETKADIQAHFRSWHHGFIAFDS</sequence>
<accession>A0A0H2R377</accession>